<sequence length="373" mass="38971">MSGFVFSQKPIEIESGAGPYLTDTNGTQYLDMGASYAVASVGHGHPAVVQAVKEQAEELLFVQGSYPVAVREALREKLDAIAPGGLDNVWLANSGTEANEAALKFARHATGRSKIVAANRGFHGRTMGSLAATWKEKYKQGFGPLAGDFVHVPYDDPDALAAAVDEETAAVILEPIQGEGGIRPASTAYLERAREVTEEAGAALIFDEIQTGLGRTGTMWAHEPAGIAPDVLTVAKGLGSGLPVSATLVADWIAEDPGNHGSTFSGSPIVAAAAGATLDVIESDGLVENAGTVGGYLKSRLEELEGPREVRGDGLLLGVEVKRGANRHLKHLALDHQILALPAGRTVIRLLPPLIVSETHADETVAALAEVLE</sequence>
<evidence type="ECO:0000256" key="5">
    <source>
        <dbReference type="ARBA" id="ARBA00022898"/>
    </source>
</evidence>
<feature type="modified residue" description="N6-(pyridoxal phosphate)lysine" evidence="6">
    <location>
        <position position="236"/>
    </location>
</feature>
<dbReference type="Gene3D" id="3.40.640.10">
    <property type="entry name" value="Type I PLP-dependent aspartate aminotransferase-like (Major domain)"/>
    <property type="match status" value="1"/>
</dbReference>
<dbReference type="EC" id="2.6.1.124" evidence="6"/>
<dbReference type="Proteomes" id="UP000069906">
    <property type="component" value="Chromosome"/>
</dbReference>
<evidence type="ECO:0000313" key="7">
    <source>
        <dbReference type="EMBL" id="AKH98601.1"/>
    </source>
</evidence>
<dbReference type="UniPathway" id="UPA00033">
    <property type="reaction ID" value="UER00038"/>
</dbReference>
<dbReference type="GO" id="GO:0008483">
    <property type="term" value="F:transaminase activity"/>
    <property type="evidence" value="ECO:0007669"/>
    <property type="project" value="UniProtKB-UniRule"/>
</dbReference>
<dbReference type="Gene3D" id="3.90.1150.10">
    <property type="entry name" value="Aspartate Aminotransferase, domain 1"/>
    <property type="match status" value="1"/>
</dbReference>
<keyword evidence="5 6" id="KW-0663">Pyridoxal phosphate</keyword>
<evidence type="ECO:0000313" key="8">
    <source>
        <dbReference type="EMBL" id="ALG83043.1"/>
    </source>
</evidence>
<comment type="pathway">
    <text evidence="6">Amino-acid biosynthesis; L-arginine biosynthesis.</text>
</comment>
<feature type="binding site" evidence="6">
    <location>
        <begin position="95"/>
        <end position="96"/>
    </location>
    <ligand>
        <name>pyridoxal 5'-phosphate</name>
        <dbReference type="ChEBI" id="CHEBI:597326"/>
    </ligand>
</feature>
<feature type="binding site" evidence="6">
    <location>
        <position position="262"/>
    </location>
    <ligand>
        <name>substrate</name>
    </ligand>
</feature>
<keyword evidence="6" id="KW-0457">Lysine biosynthesis</keyword>
<dbReference type="HOGENOM" id="CLU_016922_10_0_2"/>
<dbReference type="GO" id="GO:0030170">
    <property type="term" value="F:pyridoxal phosphate binding"/>
    <property type="evidence" value="ECO:0007669"/>
    <property type="project" value="InterPro"/>
</dbReference>
<comment type="catalytic activity">
    <reaction evidence="6">
        <text>[amino-group carrier protein]-C-terminal-gamma-(L-lysyl)-L-glutamate + 2-oxoglutarate = [amino-group carrier protein]-C-terminal-N-(1-carboxy-5-oxopentan-1-yl)-L-glutamine + L-glutamate</text>
        <dbReference type="Rhea" id="RHEA:41952"/>
        <dbReference type="Rhea" id="RHEA-COMP:9714"/>
        <dbReference type="Rhea" id="RHEA-COMP:9715"/>
        <dbReference type="ChEBI" id="CHEBI:16810"/>
        <dbReference type="ChEBI" id="CHEBI:29985"/>
        <dbReference type="ChEBI" id="CHEBI:78501"/>
        <dbReference type="ChEBI" id="CHEBI:78526"/>
        <dbReference type="EC" id="2.6.1.118"/>
    </reaction>
</comment>
<dbReference type="KEGG" id="hsu:HLASF_2140"/>
<dbReference type="RefSeq" id="WP_050049251.1">
    <property type="nucleotide sequence ID" value="NZ_CP008874.1"/>
</dbReference>
<dbReference type="InterPro" id="IPR015421">
    <property type="entry name" value="PyrdxlP-dep_Trfase_major"/>
</dbReference>
<dbReference type="GO" id="GO:0019878">
    <property type="term" value="P:lysine biosynthetic process via aminoadipic acid"/>
    <property type="evidence" value="ECO:0007669"/>
    <property type="project" value="UniProtKB-UniRule"/>
</dbReference>
<evidence type="ECO:0000256" key="3">
    <source>
        <dbReference type="ARBA" id="ARBA00022605"/>
    </source>
</evidence>
<dbReference type="InterPro" id="IPR049704">
    <property type="entry name" value="Aminotrans_3_PPA_site"/>
</dbReference>
<comment type="function">
    <text evidence="6">Involved in both the arginine and lysine biosynthetic pathways.</text>
</comment>
<dbReference type="GO" id="GO:0005737">
    <property type="term" value="C:cytoplasm"/>
    <property type="evidence" value="ECO:0007669"/>
    <property type="project" value="UniProtKB-SubCell"/>
</dbReference>
<keyword evidence="6" id="KW-0055">Arginine biosynthesis</keyword>
<evidence type="ECO:0000256" key="4">
    <source>
        <dbReference type="ARBA" id="ARBA00022679"/>
    </source>
</evidence>
<keyword evidence="3 6" id="KW-0028">Amino-acid biosynthesis</keyword>
<dbReference type="InterPro" id="IPR005814">
    <property type="entry name" value="Aminotrans_3"/>
</dbReference>
<reference evidence="7 10" key="1">
    <citation type="journal article" date="2015" name="ISME J.">
        <title>Elemental sulfur and acetate can support life of a novel strictly anaerobic haloarchaeon.</title>
        <authorList>
            <person name="Sorokin D.Y."/>
            <person name="Kublanov I.V."/>
            <person name="Gavrilov S.N."/>
            <person name="Rojo D."/>
            <person name="Roman P."/>
            <person name="Golyshin P.N."/>
            <person name="Slepak V.Z."/>
            <person name="Smedile F."/>
            <person name="Ferrer M."/>
            <person name="Messina E."/>
            <person name="La Cono V."/>
            <person name="Yakimov M.M."/>
        </authorList>
    </citation>
    <scope>NUCLEOTIDE SEQUENCE [LARGE SCALE GENOMIC DNA]</scope>
    <source>
        <strain evidence="7 10">HSR2</strain>
    </source>
</reference>
<dbReference type="NCBIfam" id="TIGR00707">
    <property type="entry name" value="argD"/>
    <property type="match status" value="1"/>
</dbReference>
<comment type="subcellular location">
    <subcellularLocation>
        <location evidence="6">Cytoplasm</location>
    </subcellularLocation>
</comment>
<dbReference type="GO" id="GO:0042802">
    <property type="term" value="F:identical protein binding"/>
    <property type="evidence" value="ECO:0007669"/>
    <property type="project" value="TreeGrafter"/>
</dbReference>
<dbReference type="Proteomes" id="UP000060390">
    <property type="component" value="Chromosome"/>
</dbReference>
<accession>A0A0F7PBQ0</accession>
<protein>
    <recommendedName>
        <fullName evidence="6">Putative [LysW]-aminoadipate semialdehyde/glutamate semialdehyde transaminase</fullName>
        <ecNumber evidence="6">2.6.1.118</ecNumber>
        <ecNumber evidence="6">2.6.1.124</ecNumber>
    </recommendedName>
</protein>
<dbReference type="FunFam" id="3.40.640.10:FF:000004">
    <property type="entry name" value="Acetylornithine aminotransferase"/>
    <property type="match status" value="1"/>
</dbReference>
<keyword evidence="1 6" id="KW-0963">Cytoplasm</keyword>
<comment type="cofactor">
    <cofactor evidence="6">
        <name>pyridoxal 5'-phosphate</name>
        <dbReference type="ChEBI" id="CHEBI:597326"/>
    </cofactor>
    <text evidence="6">Binds 1 pyridoxal phosphate per subunit.</text>
</comment>
<dbReference type="OrthoDB" id="85346at2157"/>
<keyword evidence="2 6" id="KW-0032">Aminotransferase</keyword>
<dbReference type="PANTHER" id="PTHR11986">
    <property type="entry name" value="AMINOTRANSFERASE CLASS III"/>
    <property type="match status" value="1"/>
</dbReference>
<dbReference type="PROSITE" id="PS00600">
    <property type="entry name" value="AA_TRANSFER_CLASS_3"/>
    <property type="match status" value="1"/>
</dbReference>
<comment type="catalytic activity">
    <reaction evidence="6">
        <text>[amino-group carrier protein]-C-terminal-gamma-(L-ornithyl)-L-glutamate + 2-oxoglutarate = [amino-group carrier protein]-C-terminal-gamma-(L-glutamyl-5-semialdehyde)-L-glutamate + L-glutamate</text>
        <dbReference type="Rhea" id="RHEA:52672"/>
        <dbReference type="Rhea" id="RHEA-COMP:13327"/>
        <dbReference type="Rhea" id="RHEA-COMP:13328"/>
        <dbReference type="ChEBI" id="CHEBI:16810"/>
        <dbReference type="ChEBI" id="CHEBI:29985"/>
        <dbReference type="ChEBI" id="CHEBI:136761"/>
        <dbReference type="ChEBI" id="CHEBI:136763"/>
        <dbReference type="EC" id="2.6.1.124"/>
    </reaction>
</comment>
<dbReference type="PIRSF" id="PIRSF000521">
    <property type="entry name" value="Transaminase_4ab_Lys_Orn"/>
    <property type="match status" value="1"/>
</dbReference>
<dbReference type="HAMAP" id="MF_02084">
    <property type="entry name" value="LysJ_aminotrans_3"/>
    <property type="match status" value="1"/>
</dbReference>
<dbReference type="EC" id="2.6.1.118" evidence="6"/>
<dbReference type="GO" id="GO:0042450">
    <property type="term" value="P:L-arginine biosynthetic process via ornithine"/>
    <property type="evidence" value="ECO:0007669"/>
    <property type="project" value="UniProtKB-UniRule"/>
</dbReference>
<proteinExistence type="inferred from homology"/>
<dbReference type="PATRIC" id="fig|1604004.4.peg.2240"/>
<keyword evidence="10" id="KW-1185">Reference proteome</keyword>
<comment type="subunit">
    <text evidence="6">Homodimer.</text>
</comment>
<evidence type="ECO:0000313" key="10">
    <source>
        <dbReference type="Proteomes" id="UP000069906"/>
    </source>
</evidence>
<gene>
    <name evidence="7" type="primary">argD</name>
    <name evidence="6" type="synonym">lysJ</name>
    <name evidence="8" type="ORF">HLASA_2174</name>
    <name evidence="7" type="ORF">HLASF_2140</name>
</gene>
<feature type="binding site" evidence="6">
    <location>
        <position position="263"/>
    </location>
    <ligand>
        <name>pyridoxal 5'-phosphate</name>
        <dbReference type="ChEBI" id="CHEBI:597326"/>
    </ligand>
</feature>
<dbReference type="GeneID" id="26011506"/>
<feature type="binding site" evidence="6">
    <location>
        <position position="122"/>
    </location>
    <ligand>
        <name>pyridoxal 5'-phosphate</name>
        <dbReference type="ChEBI" id="CHEBI:597326"/>
    </ligand>
</feature>
<comment type="similarity">
    <text evidence="6">Belongs to the class-III pyridoxal-phosphate-dependent aminotransferase family. LysJ subfamily.</text>
</comment>
<dbReference type="InterPro" id="IPR037537">
    <property type="entry name" value="LysJ"/>
</dbReference>
<evidence type="ECO:0000256" key="6">
    <source>
        <dbReference type="HAMAP-Rule" id="MF_02084"/>
    </source>
</evidence>
<dbReference type="InterPro" id="IPR015424">
    <property type="entry name" value="PyrdxlP-dep_Trfase"/>
</dbReference>
<dbReference type="CDD" id="cd00610">
    <property type="entry name" value="OAT_like"/>
    <property type="match status" value="1"/>
</dbReference>
<evidence type="ECO:0000256" key="2">
    <source>
        <dbReference type="ARBA" id="ARBA00022576"/>
    </source>
</evidence>
<dbReference type="EMBL" id="CP008874">
    <property type="protein sequence ID" value="AKH98601.1"/>
    <property type="molecule type" value="Genomic_DNA"/>
</dbReference>
<dbReference type="AlphaFoldDB" id="A0A0F7PBQ0"/>
<evidence type="ECO:0000313" key="9">
    <source>
        <dbReference type="Proteomes" id="UP000060390"/>
    </source>
</evidence>
<dbReference type="UniPathway" id="UPA00068"/>
<organism evidence="7 10">
    <name type="scientific">Halanaeroarchaeum sulfurireducens</name>
    <dbReference type="NCBI Taxonomy" id="1604004"/>
    <lineage>
        <taxon>Archaea</taxon>
        <taxon>Methanobacteriati</taxon>
        <taxon>Methanobacteriota</taxon>
        <taxon>Stenosarchaea group</taxon>
        <taxon>Halobacteria</taxon>
        <taxon>Halobacteriales</taxon>
        <taxon>Halobacteriaceae</taxon>
        <taxon>Halanaeroarchaeum</taxon>
    </lineage>
</organism>
<dbReference type="STRING" id="1604004.HLASA_2174"/>
<dbReference type="Pfam" id="PF00202">
    <property type="entry name" value="Aminotran_3"/>
    <property type="match status" value="1"/>
</dbReference>
<feature type="binding site" evidence="6">
    <location>
        <position position="125"/>
    </location>
    <ligand>
        <name>substrate</name>
    </ligand>
</feature>
<dbReference type="SUPFAM" id="SSF53383">
    <property type="entry name" value="PLP-dependent transferases"/>
    <property type="match status" value="1"/>
</dbReference>
<dbReference type="InterPro" id="IPR015422">
    <property type="entry name" value="PyrdxlP-dep_Trfase_small"/>
</dbReference>
<name>A0A0F7PBQ0_9EURY</name>
<dbReference type="InterPro" id="IPR004636">
    <property type="entry name" value="AcOrn/SuccOrn_fam"/>
</dbReference>
<dbReference type="InterPro" id="IPR050103">
    <property type="entry name" value="Class-III_PLP-dep_AT"/>
</dbReference>
<dbReference type="PANTHER" id="PTHR11986:SF79">
    <property type="entry name" value="ACETYLORNITHINE AMINOTRANSFERASE, MITOCHONDRIAL"/>
    <property type="match status" value="1"/>
</dbReference>
<dbReference type="KEGG" id="hsf:HLASA_2174"/>
<evidence type="ECO:0000256" key="1">
    <source>
        <dbReference type="ARBA" id="ARBA00022490"/>
    </source>
</evidence>
<keyword evidence="4 6" id="KW-0808">Transferase</keyword>
<feature type="binding site" evidence="6">
    <location>
        <begin position="207"/>
        <end position="210"/>
    </location>
    <ligand>
        <name>pyridoxal 5'-phosphate</name>
        <dbReference type="ChEBI" id="CHEBI:597326"/>
    </ligand>
</feature>
<reference evidence="9" key="2">
    <citation type="submission" date="2015-05" db="EMBL/GenBank/DDBJ databases">
        <title>Complete genome sequence of Halanaeroarchaeum sulfurireducens type strain M27-SA2, a sulfate-reducer haloarchaeon from marine anoxic lake Medee.</title>
        <authorList>
            <person name="Messina E."/>
            <person name="Kublanov I.V."/>
            <person name="Toshchakov S."/>
            <person name="Arcadi E."/>
            <person name="La Spada G."/>
            <person name="La Cono V."/>
            <person name="Yakimov M.M."/>
        </authorList>
    </citation>
    <scope>NUCLEOTIDE SEQUENCE [LARGE SCALE GENOMIC DNA]</scope>
    <source>
        <strain evidence="9">M27-SA2</strain>
    </source>
</reference>
<reference evidence="8 9" key="3">
    <citation type="journal article" date="2016" name="Stand. Genomic Sci.">
        <title>Complete genome sequence of 'Halanaeroarchaeum sulfurireducens' M27-SA2, a sulfur-reducing and acetate-oxidizing haloarchaeon from the deep-sea hypersaline anoxic lake Medee.</title>
        <authorList>
            <person name="Messina E."/>
            <person name="Sorokin D.Y."/>
            <person name="Kublanov I.V."/>
            <person name="Toshchakov S."/>
            <person name="Lopatina A."/>
            <person name="Arcadi E."/>
            <person name="Smedile F."/>
            <person name="La Spada G."/>
            <person name="La Cono V."/>
            <person name="Yakimov M.M."/>
        </authorList>
    </citation>
    <scope>NUCLEOTIDE SEQUENCE [LARGE SCALE GENOMIC DNA]</scope>
    <source>
        <strain evidence="8 9">M27-SA2</strain>
    </source>
</reference>
<dbReference type="EMBL" id="CP011564">
    <property type="protein sequence ID" value="ALG83043.1"/>
    <property type="molecule type" value="Genomic_DNA"/>
</dbReference>
<comment type="pathway">
    <text evidence="6">Amino-acid biosynthesis; L-lysine biosynthesis via AAA pathway; L-lysine from L-alpha-aminoadipate (Thermus route): step 4/5.</text>
</comment>